<evidence type="ECO:0000259" key="5">
    <source>
        <dbReference type="Pfam" id="PF26305"/>
    </source>
</evidence>
<gene>
    <name evidence="6" type="ORF">HQR01_11580</name>
</gene>
<keyword evidence="3" id="KW-0547">Nucleotide-binding</keyword>
<accession>A0A7D3XSP1</accession>
<keyword evidence="2" id="KW-0548">Nucleotidyltransferase</keyword>
<dbReference type="KEGG" id="emv:HQR01_11580"/>
<evidence type="ECO:0000256" key="1">
    <source>
        <dbReference type="ARBA" id="ARBA00022679"/>
    </source>
</evidence>
<dbReference type="InterPro" id="IPR058909">
    <property type="entry name" value="CD_NTase_C"/>
</dbReference>
<evidence type="ECO:0000256" key="3">
    <source>
        <dbReference type="ARBA" id="ARBA00022741"/>
    </source>
</evidence>
<evidence type="ECO:0000313" key="6">
    <source>
        <dbReference type="EMBL" id="QKG71951.1"/>
    </source>
</evidence>
<evidence type="ECO:0000256" key="4">
    <source>
        <dbReference type="ARBA" id="ARBA00023118"/>
    </source>
</evidence>
<keyword evidence="1 6" id="KW-0808">Transferase</keyword>
<dbReference type="CDD" id="cd05400">
    <property type="entry name" value="NT_2-5OAS_ClassI-CCAase"/>
    <property type="match status" value="1"/>
</dbReference>
<evidence type="ECO:0000256" key="2">
    <source>
        <dbReference type="ARBA" id="ARBA00022695"/>
    </source>
</evidence>
<organism evidence="6 7">
    <name type="scientific">Erythrobacter mangrovi</name>
    <dbReference type="NCBI Taxonomy" id="2739433"/>
    <lineage>
        <taxon>Bacteria</taxon>
        <taxon>Pseudomonadati</taxon>
        <taxon>Pseudomonadota</taxon>
        <taxon>Alphaproteobacteria</taxon>
        <taxon>Sphingomonadales</taxon>
        <taxon>Erythrobacteraceae</taxon>
        <taxon>Erythrobacter/Porphyrobacter group</taxon>
        <taxon>Erythrobacter</taxon>
    </lineage>
</organism>
<evidence type="ECO:0000313" key="7">
    <source>
        <dbReference type="Proteomes" id="UP000504693"/>
    </source>
</evidence>
<sequence>MGPSEITLQGWARQGSVAQSQQTYEAVKNCLNQPESGYFGKSTENFLQGSYANHTNIISDSDVDIVQALTGTYYSDTDELSPEDLRAYNEGFIAATYGYEDFKRDVTLQLKRCFGDGVSAGNKAIFVPGNTYRRDADVLACAQFRRYYRYHTPSDQGYHTGIVFWTNDGTRIINFPKQHRSNCSAKNQNTMQNFKPNVRVLKNYRNAMIDEGYIADNLAPSYFLEGAMFNVPNHIFSNSHRDTIAGSLDWFATCDRDELVCANELYKLLHPSSPVTWRREKFDEFVTQAIRYWREH</sequence>
<dbReference type="Proteomes" id="UP000504693">
    <property type="component" value="Chromosome"/>
</dbReference>
<keyword evidence="7" id="KW-1185">Reference proteome</keyword>
<dbReference type="GO" id="GO:0016779">
    <property type="term" value="F:nucleotidyltransferase activity"/>
    <property type="evidence" value="ECO:0007669"/>
    <property type="project" value="InterPro"/>
</dbReference>
<name>A0A7D3XSP1_9SPHN</name>
<dbReference type="EMBL" id="CP053921">
    <property type="protein sequence ID" value="QKG71951.1"/>
    <property type="molecule type" value="Genomic_DNA"/>
</dbReference>
<feature type="domain" description="cGAS/DncV-like nucleotidyltransferase C-terminal helical" evidence="5">
    <location>
        <begin position="182"/>
        <end position="293"/>
    </location>
</feature>
<reference evidence="6 7" key="1">
    <citation type="submission" date="2020-05" db="EMBL/GenBank/DDBJ databases">
        <title>Erythrobacter mangrovi sp. nov., isolated from rhizosphere soil of mangrove plant (Kandelia candel).</title>
        <authorList>
            <person name="Ye Y.H."/>
        </authorList>
    </citation>
    <scope>NUCLEOTIDE SEQUENCE [LARGE SCALE GENOMIC DNA]</scope>
    <source>
        <strain evidence="6 7">EB310</strain>
    </source>
</reference>
<dbReference type="Pfam" id="PF26305">
    <property type="entry name" value="CD_NTase_C"/>
    <property type="match status" value="1"/>
</dbReference>
<dbReference type="RefSeq" id="WP_173215012.1">
    <property type="nucleotide sequence ID" value="NZ_CP053921.1"/>
</dbReference>
<keyword evidence="4" id="KW-0051">Antiviral defense</keyword>
<proteinExistence type="predicted"/>
<protein>
    <submittedName>
        <fullName evidence="6">Nucleotidyltransferase</fullName>
    </submittedName>
</protein>
<dbReference type="GO" id="GO:0051607">
    <property type="term" value="P:defense response to virus"/>
    <property type="evidence" value="ECO:0007669"/>
    <property type="project" value="UniProtKB-KW"/>
</dbReference>
<dbReference type="AlphaFoldDB" id="A0A7D3XSP1"/>
<dbReference type="InterPro" id="IPR006116">
    <property type="entry name" value="NT_2-5OAS_ClassI-CCAase"/>
</dbReference>